<reference evidence="3" key="1">
    <citation type="journal article" date="2014" name="Proc. Natl. Acad. Sci. U.S.A.">
        <title>Extensive sampling of basidiomycete genomes demonstrates inadequacy of the white-rot/brown-rot paradigm for wood decay fungi.</title>
        <authorList>
            <person name="Riley R."/>
            <person name="Salamov A.A."/>
            <person name="Brown D.W."/>
            <person name="Nagy L.G."/>
            <person name="Floudas D."/>
            <person name="Held B.W."/>
            <person name="Levasseur A."/>
            <person name="Lombard V."/>
            <person name="Morin E."/>
            <person name="Otillar R."/>
            <person name="Lindquist E.A."/>
            <person name="Sun H."/>
            <person name="LaButti K.M."/>
            <person name="Schmutz J."/>
            <person name="Jabbour D."/>
            <person name="Luo H."/>
            <person name="Baker S.E."/>
            <person name="Pisabarro A.G."/>
            <person name="Walton J.D."/>
            <person name="Blanchette R.A."/>
            <person name="Henrissat B."/>
            <person name="Martin F."/>
            <person name="Cullen D."/>
            <person name="Hibbett D.S."/>
            <person name="Grigoriev I.V."/>
        </authorList>
    </citation>
    <scope>NUCLEOTIDE SEQUENCE [LARGE SCALE GENOMIC DNA]</scope>
    <source>
        <strain evidence="3">CBS 339.88</strain>
    </source>
</reference>
<feature type="domain" description="G" evidence="1">
    <location>
        <begin position="33"/>
        <end position="119"/>
    </location>
</feature>
<dbReference type="Gene3D" id="3.40.50.300">
    <property type="entry name" value="P-loop containing nucleotide triphosphate hydrolases"/>
    <property type="match status" value="1"/>
</dbReference>
<gene>
    <name evidence="2" type="ORF">GALMADRAFT_1089568</name>
</gene>
<keyword evidence="3" id="KW-1185">Reference proteome</keyword>
<dbReference type="Pfam" id="PF01926">
    <property type="entry name" value="MMR_HSR1"/>
    <property type="match status" value="1"/>
</dbReference>
<dbReference type="HOGENOM" id="CLU_018003_0_0_1"/>
<protein>
    <recommendedName>
        <fullName evidence="1">G domain-containing protein</fullName>
    </recommendedName>
</protein>
<dbReference type="SUPFAM" id="SSF52540">
    <property type="entry name" value="P-loop containing nucleoside triphosphate hydrolases"/>
    <property type="match status" value="1"/>
</dbReference>
<name>A0A067TNL2_GALM3</name>
<sequence length="314" mass="35338">MTEKPMKRPQSRNAEIADVDILKDGKESDIVIPIMGPTGSGKTTFVNTALQEDRLEVGHSVNSATSKVRPIVIDPIPGFPALSGHRLVLVDTPGFDDTFVDDVQILKKIAKWLAKSYRKGMVIGGVLYLHDISIKRFTGTARKNLDMFHHLCGDAALNKVVLSTTSWYTESCTVEVHERRERELKTVHWKHLIDQGAEVYRFLRDRNSAWEIINVFLKNVEGKRPALLIQTEMVDRRLRIPETEAGQALLLTLQQALETHKKITMLEATIAEDGDPSAKAKLDEAQANIVKLKAQIQAIKLSLPQRVLKWIGFY</sequence>
<dbReference type="AlphaFoldDB" id="A0A067TNL2"/>
<dbReference type="InterPro" id="IPR006073">
    <property type="entry name" value="GTP-bd"/>
</dbReference>
<dbReference type="OrthoDB" id="8954335at2759"/>
<accession>A0A067TNL2</accession>
<evidence type="ECO:0000313" key="2">
    <source>
        <dbReference type="EMBL" id="KDR80548.1"/>
    </source>
</evidence>
<proteinExistence type="predicted"/>
<dbReference type="GO" id="GO:0005525">
    <property type="term" value="F:GTP binding"/>
    <property type="evidence" value="ECO:0007669"/>
    <property type="project" value="InterPro"/>
</dbReference>
<dbReference type="Proteomes" id="UP000027222">
    <property type="component" value="Unassembled WGS sequence"/>
</dbReference>
<dbReference type="STRING" id="685588.A0A067TNL2"/>
<evidence type="ECO:0000313" key="3">
    <source>
        <dbReference type="Proteomes" id="UP000027222"/>
    </source>
</evidence>
<dbReference type="InterPro" id="IPR027417">
    <property type="entry name" value="P-loop_NTPase"/>
</dbReference>
<evidence type="ECO:0000259" key="1">
    <source>
        <dbReference type="Pfam" id="PF01926"/>
    </source>
</evidence>
<dbReference type="EMBL" id="KL142371">
    <property type="protein sequence ID" value="KDR80548.1"/>
    <property type="molecule type" value="Genomic_DNA"/>
</dbReference>
<organism evidence="2 3">
    <name type="scientific">Galerina marginata (strain CBS 339.88)</name>
    <dbReference type="NCBI Taxonomy" id="685588"/>
    <lineage>
        <taxon>Eukaryota</taxon>
        <taxon>Fungi</taxon>
        <taxon>Dikarya</taxon>
        <taxon>Basidiomycota</taxon>
        <taxon>Agaricomycotina</taxon>
        <taxon>Agaricomycetes</taxon>
        <taxon>Agaricomycetidae</taxon>
        <taxon>Agaricales</taxon>
        <taxon>Agaricineae</taxon>
        <taxon>Strophariaceae</taxon>
        <taxon>Galerina</taxon>
    </lineage>
</organism>